<evidence type="ECO:0000313" key="2">
    <source>
        <dbReference type="RefSeq" id="XP_042582966.1"/>
    </source>
</evidence>
<dbReference type="PANTHER" id="PTHR33444:SF2">
    <property type="entry name" value="MARVEL DOMAIN-CONTAINING PROTEIN"/>
    <property type="match status" value="1"/>
</dbReference>
<dbReference type="Proteomes" id="UP001155660">
    <property type="component" value="Chromosome B7"/>
</dbReference>
<dbReference type="PANTHER" id="PTHR33444">
    <property type="entry name" value="SI:DKEY-19B23.12-RELATED"/>
    <property type="match status" value="1"/>
</dbReference>
<sequence length="146" mass="16835">METTEMAARKSFIGVIHFHECPVQPNLPIYVTVIGVTGLLSLLVMYLRNTLDDGLLVRFCSAFSFTLYLFIVCWFIAGTYWIYSIYPPNYVPTSTGDHCHKALYLFAFWINNLSFLCVFILSLFALYTTLNGRSILFTNRNQYVKI</sequence>
<keyword evidence="1" id="KW-0472">Membrane</keyword>
<dbReference type="AlphaFoldDB" id="A0A9R0A3X1"/>
<gene>
    <name evidence="2" type="primary">LOC122137921</name>
</gene>
<name>A0A9R0A3X1_CYPCA</name>
<proteinExistence type="predicted"/>
<dbReference type="InterPro" id="IPR040350">
    <property type="entry name" value="TMEM272"/>
</dbReference>
<protein>
    <submittedName>
        <fullName evidence="2">Transmembrane protein 272-like isoform X2</fullName>
    </submittedName>
</protein>
<keyword evidence="1" id="KW-1133">Transmembrane helix</keyword>
<organism evidence="2">
    <name type="scientific">Cyprinus carpio</name>
    <name type="common">Common carp</name>
    <dbReference type="NCBI Taxonomy" id="7962"/>
    <lineage>
        <taxon>Eukaryota</taxon>
        <taxon>Metazoa</taxon>
        <taxon>Chordata</taxon>
        <taxon>Craniata</taxon>
        <taxon>Vertebrata</taxon>
        <taxon>Euteleostomi</taxon>
        <taxon>Actinopterygii</taxon>
        <taxon>Neopterygii</taxon>
        <taxon>Teleostei</taxon>
        <taxon>Ostariophysi</taxon>
        <taxon>Cypriniformes</taxon>
        <taxon>Cyprinidae</taxon>
        <taxon>Cyprininae</taxon>
        <taxon>Cyprinus</taxon>
    </lineage>
</organism>
<evidence type="ECO:0000256" key="1">
    <source>
        <dbReference type="SAM" id="Phobius"/>
    </source>
</evidence>
<dbReference type="GeneID" id="122137921"/>
<accession>A0A9R0A3X1</accession>
<feature type="transmembrane region" description="Helical" evidence="1">
    <location>
        <begin position="103"/>
        <end position="127"/>
    </location>
</feature>
<feature type="transmembrane region" description="Helical" evidence="1">
    <location>
        <begin position="27"/>
        <end position="47"/>
    </location>
</feature>
<keyword evidence="1" id="KW-0812">Transmembrane</keyword>
<feature type="transmembrane region" description="Helical" evidence="1">
    <location>
        <begin position="59"/>
        <end position="83"/>
    </location>
</feature>
<dbReference type="RefSeq" id="XP_042582966.1">
    <property type="nucleotide sequence ID" value="XM_042727032.1"/>
</dbReference>
<reference evidence="2" key="1">
    <citation type="submission" date="2025-08" db="UniProtKB">
        <authorList>
            <consortium name="RefSeq"/>
        </authorList>
    </citation>
    <scope>IDENTIFICATION</scope>
    <source>
        <tissue evidence="2">Muscle</tissue>
    </source>
</reference>